<dbReference type="AlphaFoldDB" id="A0A9Q4KSZ9"/>
<feature type="transmembrane region" description="Helical" evidence="9">
    <location>
        <begin position="237"/>
        <end position="256"/>
    </location>
</feature>
<evidence type="ECO:0000256" key="5">
    <source>
        <dbReference type="ARBA" id="ARBA00022692"/>
    </source>
</evidence>
<evidence type="ECO:0000313" key="10">
    <source>
        <dbReference type="EMBL" id="MDE4908039.1"/>
    </source>
</evidence>
<evidence type="ECO:0000256" key="7">
    <source>
        <dbReference type="ARBA" id="ARBA00023065"/>
    </source>
</evidence>
<evidence type="ECO:0000256" key="3">
    <source>
        <dbReference type="ARBA" id="ARBA00022448"/>
    </source>
</evidence>
<keyword evidence="8 9" id="KW-0472">Membrane</keyword>
<evidence type="ECO:0000256" key="4">
    <source>
        <dbReference type="ARBA" id="ARBA00022475"/>
    </source>
</evidence>
<protein>
    <submittedName>
        <fullName evidence="10">TrkH family potassium uptake protein</fullName>
    </submittedName>
</protein>
<evidence type="ECO:0000256" key="2">
    <source>
        <dbReference type="ARBA" id="ARBA00009137"/>
    </source>
</evidence>
<feature type="transmembrane region" description="Helical" evidence="9">
    <location>
        <begin position="460"/>
        <end position="484"/>
    </location>
</feature>
<dbReference type="PANTHER" id="PTHR32024:SF2">
    <property type="entry name" value="TRK SYSTEM POTASSIUM UPTAKE PROTEIN TRKG-RELATED"/>
    <property type="match status" value="1"/>
</dbReference>
<dbReference type="PANTHER" id="PTHR32024">
    <property type="entry name" value="TRK SYSTEM POTASSIUM UPTAKE PROTEIN TRKG-RELATED"/>
    <property type="match status" value="1"/>
</dbReference>
<evidence type="ECO:0000313" key="11">
    <source>
        <dbReference type="Proteomes" id="UP001143747"/>
    </source>
</evidence>
<feature type="transmembrane region" description="Helical" evidence="9">
    <location>
        <begin position="130"/>
        <end position="152"/>
    </location>
</feature>
<keyword evidence="4" id="KW-1003">Cell membrane</keyword>
<organism evidence="10 11">
    <name type="scientific">Methanogenium marinum</name>
    <dbReference type="NCBI Taxonomy" id="348610"/>
    <lineage>
        <taxon>Archaea</taxon>
        <taxon>Methanobacteriati</taxon>
        <taxon>Methanobacteriota</taxon>
        <taxon>Stenosarchaea group</taxon>
        <taxon>Methanomicrobia</taxon>
        <taxon>Methanomicrobiales</taxon>
        <taxon>Methanomicrobiaceae</taxon>
        <taxon>Methanogenium</taxon>
    </lineage>
</organism>
<keyword evidence="11" id="KW-1185">Reference proteome</keyword>
<keyword evidence="6 9" id="KW-1133">Transmembrane helix</keyword>
<dbReference type="GO" id="GO:0005886">
    <property type="term" value="C:plasma membrane"/>
    <property type="evidence" value="ECO:0007669"/>
    <property type="project" value="UniProtKB-SubCell"/>
</dbReference>
<dbReference type="GO" id="GO:0008324">
    <property type="term" value="F:monoatomic cation transmembrane transporter activity"/>
    <property type="evidence" value="ECO:0007669"/>
    <property type="project" value="InterPro"/>
</dbReference>
<dbReference type="Proteomes" id="UP001143747">
    <property type="component" value="Unassembled WGS sequence"/>
</dbReference>
<proteinExistence type="inferred from homology"/>
<feature type="transmembrane region" description="Helical" evidence="9">
    <location>
        <begin position="41"/>
        <end position="61"/>
    </location>
</feature>
<name>A0A9Q4KSZ9_9EURY</name>
<feature type="transmembrane region" description="Helical" evidence="9">
    <location>
        <begin position="327"/>
        <end position="347"/>
    </location>
</feature>
<gene>
    <name evidence="10" type="ORF">L0665_05375</name>
</gene>
<dbReference type="Pfam" id="PF02386">
    <property type="entry name" value="TrkH"/>
    <property type="match status" value="1"/>
</dbReference>
<feature type="transmembrane region" description="Helical" evidence="9">
    <location>
        <begin position="405"/>
        <end position="422"/>
    </location>
</feature>
<evidence type="ECO:0000256" key="8">
    <source>
        <dbReference type="ARBA" id="ARBA00023136"/>
    </source>
</evidence>
<keyword evidence="5 9" id="KW-0812">Transmembrane</keyword>
<feature type="transmembrane region" description="Helical" evidence="9">
    <location>
        <begin position="189"/>
        <end position="209"/>
    </location>
</feature>
<feature type="transmembrane region" description="Helical" evidence="9">
    <location>
        <begin position="276"/>
        <end position="295"/>
    </location>
</feature>
<dbReference type="EMBL" id="JAKELO010000002">
    <property type="protein sequence ID" value="MDE4908039.1"/>
    <property type="molecule type" value="Genomic_DNA"/>
</dbReference>
<accession>A0A9Q4KSZ9</accession>
<keyword evidence="3" id="KW-0813">Transport</keyword>
<feature type="transmembrane region" description="Helical" evidence="9">
    <location>
        <begin position="73"/>
        <end position="94"/>
    </location>
</feature>
<dbReference type="GO" id="GO:0030001">
    <property type="term" value="P:metal ion transport"/>
    <property type="evidence" value="ECO:0007669"/>
    <property type="project" value="UniProtKB-ARBA"/>
</dbReference>
<dbReference type="InterPro" id="IPR003445">
    <property type="entry name" value="Cat_transpt"/>
</dbReference>
<evidence type="ECO:0000256" key="6">
    <source>
        <dbReference type="ARBA" id="ARBA00022989"/>
    </source>
</evidence>
<comment type="caution">
    <text evidence="10">The sequence shown here is derived from an EMBL/GenBank/DDBJ whole genome shotgun (WGS) entry which is preliminary data.</text>
</comment>
<dbReference type="RefSeq" id="WP_274924677.1">
    <property type="nucleotide sequence ID" value="NZ_JAKELO010000002.1"/>
</dbReference>
<comment type="subcellular location">
    <subcellularLocation>
        <location evidence="1">Cell membrane</location>
        <topology evidence="1">Multi-pass membrane protein</topology>
    </subcellularLocation>
</comment>
<feature type="transmembrane region" description="Helical" evidence="9">
    <location>
        <begin position="16"/>
        <end position="35"/>
    </location>
</feature>
<comment type="similarity">
    <text evidence="2">Belongs to the TrkH potassium transport family.</text>
</comment>
<reference evidence="10" key="1">
    <citation type="submission" date="2022-01" db="EMBL/GenBank/DDBJ databases">
        <title>Draft genome of Methanogenium marinum DSM 15558.</title>
        <authorList>
            <person name="Chen S.-C."/>
            <person name="You Y.-T."/>
        </authorList>
    </citation>
    <scope>NUCLEOTIDE SEQUENCE</scope>
    <source>
        <strain evidence="10">DSM 15558</strain>
    </source>
</reference>
<keyword evidence="7" id="KW-0406">Ion transport</keyword>
<evidence type="ECO:0000256" key="1">
    <source>
        <dbReference type="ARBA" id="ARBA00004651"/>
    </source>
</evidence>
<sequence length="489" mass="54176">MDRLHQYLTLTTDIGIILRYIGAGTCIPLVVALIYQEYDMLLPMASVPVFLVCLGTVFIHLPATDREPRLSMSLFSVAAIWLICALVGALPFVFGAEMSYIDGFFEAMSGWTDTGMTMAPDVDALSHTLIFWRTLMEWFGGIGIVAFTVALLNRSSVSRHRLYSTERMEGRSDAFMPTVVEQGAQTWRIYLILTLAGVLLILLSGVPLWDAINIAMTAISTGGFTIHSGGIPSYNNVLLELLIIPVMLAGALPFKIYYLMYRKKEVSLFKDEQAKLLFLLVLLGFLIITADLIVFNGLDEGSALVNGLFMASAAVTSTGFQTADLAVWEPVSVLFLTLLVFIGGSSGSTSGGVKLSRVLIGLKGIKYWFRRSFVSPKAMLSLIYNGKRYQRAEAEFLVSRNMLTFILFLLPIFFALVIIMHFEQPDIDTTLVIFDVVSATCNNGISTGFVTPDLTVWSKLVLILQMWLGRLEVMAVMVFFIGLIRGFEW</sequence>
<evidence type="ECO:0000256" key="9">
    <source>
        <dbReference type="SAM" id="Phobius"/>
    </source>
</evidence>